<dbReference type="HOGENOM" id="CLU_3237501_0_0_10"/>
<dbReference type="Proteomes" id="UP000008842">
    <property type="component" value="Chromosome"/>
</dbReference>
<evidence type="ECO:0000313" key="2">
    <source>
        <dbReference type="Proteomes" id="UP000008842"/>
    </source>
</evidence>
<accession>B2RJ24</accession>
<dbReference type="AlphaFoldDB" id="B2RJ24"/>
<gene>
    <name evidence="1" type="ordered locus">PGN_0850</name>
</gene>
<dbReference type="EMBL" id="AP009380">
    <property type="protein sequence ID" value="BAG33369.1"/>
    <property type="molecule type" value="Genomic_DNA"/>
</dbReference>
<dbReference type="InterPro" id="IPR025624">
    <property type="entry name" value="PcfK"/>
</dbReference>
<dbReference type="Pfam" id="PF14058">
    <property type="entry name" value="PcfK"/>
    <property type="match status" value="1"/>
</dbReference>
<protein>
    <submittedName>
        <fullName evidence="1">Uncharacterized protein</fullName>
    </submittedName>
</protein>
<dbReference type="KEGG" id="pgn:PGN_0850"/>
<name>B2RJ24_PORG3</name>
<organism evidence="1 2">
    <name type="scientific">Porphyromonas gingivalis (strain ATCC 33277 / DSM 20709 / CIP 103683 / JCM 12257 / NCTC 11834 / 2561)</name>
    <dbReference type="NCBI Taxonomy" id="431947"/>
    <lineage>
        <taxon>Bacteria</taxon>
        <taxon>Pseudomonadati</taxon>
        <taxon>Bacteroidota</taxon>
        <taxon>Bacteroidia</taxon>
        <taxon>Bacteroidales</taxon>
        <taxon>Porphyromonadaceae</taxon>
        <taxon>Porphyromonas</taxon>
    </lineage>
</organism>
<reference evidence="1 2" key="1">
    <citation type="journal article" date="2008" name="DNA Res.">
        <title>Determination of the genome sequence of Porphyromonas gingivalis strain ATCC 33277 and genomic comparison with strain W83 revealed extensive genome rearrangements in P. gingivalis.</title>
        <authorList>
            <person name="Naito M."/>
            <person name="Hirakawa H."/>
            <person name="Yamashita A."/>
            <person name="Ohara N."/>
            <person name="Shoji M."/>
            <person name="Yukitake H."/>
            <person name="Nakayama K."/>
            <person name="Toh H."/>
            <person name="Yoshimura F."/>
            <person name="Kuhara S."/>
            <person name="Hattori M."/>
            <person name="Hayashi T."/>
            <person name="Nakayama K."/>
        </authorList>
    </citation>
    <scope>NUCLEOTIDE SEQUENCE [LARGE SCALE GENOMIC DNA]</scope>
    <source>
        <strain evidence="2">ATCC 33277 / DSM 20709 / CIP 103683 / JCM 12257 / NCTC 11834 / 2561</strain>
    </source>
</reference>
<evidence type="ECO:0000313" key="1">
    <source>
        <dbReference type="EMBL" id="BAG33369.1"/>
    </source>
</evidence>
<sequence length="43" mass="5180">MKGTEHFKNVIQNYLDEQAQYDELFAENYRKKDKDMDSSFNTS</sequence>
<proteinExistence type="predicted"/>